<organism evidence="13 14">
    <name type="scientific">Shewanella hanedai</name>
    <name type="common">Alteromonas hanedai</name>
    <dbReference type="NCBI Taxonomy" id="25"/>
    <lineage>
        <taxon>Bacteria</taxon>
        <taxon>Pseudomonadati</taxon>
        <taxon>Pseudomonadota</taxon>
        <taxon>Gammaproteobacteria</taxon>
        <taxon>Alteromonadales</taxon>
        <taxon>Shewanellaceae</taxon>
        <taxon>Shewanella</taxon>
    </lineage>
</organism>
<comment type="catalytic activity">
    <reaction evidence="8">
        <text>betaine aldehyde + NAD(+) + H2O = glycine betaine + NADH + 2 H(+)</text>
        <dbReference type="Rhea" id="RHEA:15305"/>
        <dbReference type="ChEBI" id="CHEBI:15377"/>
        <dbReference type="ChEBI" id="CHEBI:15378"/>
        <dbReference type="ChEBI" id="CHEBI:15710"/>
        <dbReference type="ChEBI" id="CHEBI:17750"/>
        <dbReference type="ChEBI" id="CHEBI:57540"/>
        <dbReference type="ChEBI" id="CHEBI:57945"/>
        <dbReference type="EC" id="1.2.1.8"/>
    </reaction>
    <physiologicalReaction direction="left-to-right" evidence="8">
        <dbReference type="Rhea" id="RHEA:15306"/>
    </physiologicalReaction>
</comment>
<comment type="catalytic activity">
    <reaction evidence="7">
        <text>betaine aldehyde + NADP(+) + H2O = glycine betaine + NADPH + 2 H(+)</text>
        <dbReference type="Rhea" id="RHEA:30067"/>
        <dbReference type="ChEBI" id="CHEBI:15377"/>
        <dbReference type="ChEBI" id="CHEBI:15378"/>
        <dbReference type="ChEBI" id="CHEBI:15710"/>
        <dbReference type="ChEBI" id="CHEBI:17750"/>
        <dbReference type="ChEBI" id="CHEBI:57783"/>
        <dbReference type="ChEBI" id="CHEBI:58349"/>
    </reaction>
    <physiologicalReaction direction="left-to-right" evidence="7">
        <dbReference type="Rhea" id="RHEA:30068"/>
    </physiologicalReaction>
</comment>
<keyword evidence="4 11" id="KW-0560">Oxidoreductase</keyword>
<dbReference type="Gene3D" id="3.40.605.10">
    <property type="entry name" value="Aldehyde Dehydrogenase, Chain A, domain 1"/>
    <property type="match status" value="1"/>
</dbReference>
<evidence type="ECO:0000256" key="11">
    <source>
        <dbReference type="RuleBase" id="RU003345"/>
    </source>
</evidence>
<dbReference type="InterPro" id="IPR016160">
    <property type="entry name" value="Ald_DH_CS_CYS"/>
</dbReference>
<dbReference type="NCBIfam" id="NF009725">
    <property type="entry name" value="PRK13252.1"/>
    <property type="match status" value="1"/>
</dbReference>
<dbReference type="InterPro" id="IPR016161">
    <property type="entry name" value="Ald_DH/histidinol_DH"/>
</dbReference>
<dbReference type="EC" id="1.2.1.8" evidence="13"/>
<dbReference type="PROSITE" id="PS00687">
    <property type="entry name" value="ALDEHYDE_DEHYDR_GLU"/>
    <property type="match status" value="1"/>
</dbReference>
<feature type="active site" evidence="10">
    <location>
        <position position="248"/>
    </location>
</feature>
<dbReference type="OrthoDB" id="9812625at2"/>
<evidence type="ECO:0000256" key="6">
    <source>
        <dbReference type="ARBA" id="ARBA00023097"/>
    </source>
</evidence>
<evidence type="ECO:0000313" key="13">
    <source>
        <dbReference type="EMBL" id="TRY11949.1"/>
    </source>
</evidence>
<dbReference type="FunFam" id="3.40.605.10:FF:000026">
    <property type="entry name" value="Aldehyde dehydrogenase, putative"/>
    <property type="match status" value="1"/>
</dbReference>
<dbReference type="InterPro" id="IPR015590">
    <property type="entry name" value="Aldehyde_DH_dom"/>
</dbReference>
<proteinExistence type="inferred from homology"/>
<evidence type="ECO:0000256" key="5">
    <source>
        <dbReference type="ARBA" id="ARBA00023027"/>
    </source>
</evidence>
<dbReference type="PANTHER" id="PTHR11699">
    <property type="entry name" value="ALDEHYDE DEHYDROGENASE-RELATED"/>
    <property type="match status" value="1"/>
</dbReference>
<evidence type="ECO:0000313" key="14">
    <source>
        <dbReference type="Proteomes" id="UP000318126"/>
    </source>
</evidence>
<dbReference type="InterPro" id="IPR029510">
    <property type="entry name" value="Ald_DH_CS_GLU"/>
</dbReference>
<sequence>MSLVIHLNYIHGQALKNKTGETFEVTNPATGEVSYLVEVADEKIQQAAIKSAKEGFHTWSKMSAIERSRILLKAVALLRERNDELAAIEVTDTGKPWQEASVVDVVTGADSIEFFAGLAPSIEGNQQTVGDDFYYTRREPLGICAGIGAWNYPLQIACWKAAPALACGNVMIFKPSEETPLGALKLAEVFTQAGVPDGVFNVLQGDGRVGAWLTHHEEIAKVSFTGEVGTGKKVMAAAASSLKQVTMELGGKSPLIIFNDADIDNAVSAAMLGNFYTQGEICTNGTRVFVQQDIYPTFVEKLLQRTRDNIVCGDPMDPATNFGALISKDHQDKVLNHIEIGKNEGAELLAGGHALKPDNSPNGYFVAPTIFGQCTDDMTLSKEEVFGPVMSLLPFSDEDEVIRRANDTRLGLAAGVFTQDITRAHRVIHQMQAGICWINAYGASPAEMPVGGYKMSGIGRENGSETLKAYTQLKAVYVGMQPLESPF</sequence>
<evidence type="ECO:0000256" key="4">
    <source>
        <dbReference type="ARBA" id="ARBA00023002"/>
    </source>
</evidence>
<comment type="caution">
    <text evidence="13">The sequence shown here is derived from an EMBL/GenBank/DDBJ whole genome shotgun (WGS) entry which is preliminary data.</text>
</comment>
<dbReference type="Pfam" id="PF00171">
    <property type="entry name" value="Aldedh"/>
    <property type="match status" value="1"/>
</dbReference>
<evidence type="ECO:0000256" key="3">
    <source>
        <dbReference type="ARBA" id="ARBA00022958"/>
    </source>
</evidence>
<dbReference type="GO" id="GO:0046872">
    <property type="term" value="F:metal ion binding"/>
    <property type="evidence" value="ECO:0007669"/>
    <property type="project" value="UniProtKB-KW"/>
</dbReference>
<dbReference type="CDD" id="cd07090">
    <property type="entry name" value="ALDH_F9_TMBADH"/>
    <property type="match status" value="1"/>
</dbReference>
<evidence type="ECO:0000256" key="10">
    <source>
        <dbReference type="PROSITE-ProRule" id="PRU10007"/>
    </source>
</evidence>
<keyword evidence="6" id="KW-0558">Oxidation</keyword>
<evidence type="ECO:0000256" key="8">
    <source>
        <dbReference type="ARBA" id="ARBA00052192"/>
    </source>
</evidence>
<dbReference type="FunFam" id="3.40.605.10:FF:000007">
    <property type="entry name" value="NAD/NADP-dependent betaine aldehyde dehydrogenase"/>
    <property type="match status" value="1"/>
</dbReference>
<feature type="domain" description="Aldehyde dehydrogenase" evidence="12">
    <location>
        <begin position="18"/>
        <end position="476"/>
    </location>
</feature>
<dbReference type="AlphaFoldDB" id="A0A553JHN1"/>
<dbReference type="PROSITE" id="PS00070">
    <property type="entry name" value="ALDEHYDE_DEHYDR_CYS"/>
    <property type="match status" value="1"/>
</dbReference>
<evidence type="ECO:0000256" key="7">
    <source>
        <dbReference type="ARBA" id="ARBA00051919"/>
    </source>
</evidence>
<dbReference type="GO" id="GO:0008802">
    <property type="term" value="F:betaine-aldehyde dehydrogenase (NAD+) activity"/>
    <property type="evidence" value="ECO:0007669"/>
    <property type="project" value="UniProtKB-EC"/>
</dbReference>
<dbReference type="Gene3D" id="3.40.309.10">
    <property type="entry name" value="Aldehyde Dehydrogenase, Chain A, domain 2"/>
    <property type="match status" value="1"/>
</dbReference>
<keyword evidence="3" id="KW-0630">Potassium</keyword>
<accession>A0A553JHN1</accession>
<protein>
    <submittedName>
        <fullName evidence="13">Betaine-aldehyde dehydrogenase</fullName>
        <ecNumber evidence="13">1.2.1.8</ecNumber>
    </submittedName>
</protein>
<comment type="subunit">
    <text evidence="9">Dimer of dimers.</text>
</comment>
<dbReference type="RefSeq" id="WP_144042466.1">
    <property type="nucleotide sequence ID" value="NZ_BMPL01000047.1"/>
</dbReference>
<dbReference type="Proteomes" id="UP000318126">
    <property type="component" value="Unassembled WGS sequence"/>
</dbReference>
<dbReference type="InterPro" id="IPR016162">
    <property type="entry name" value="Ald_DH_N"/>
</dbReference>
<keyword evidence="5" id="KW-0520">NAD</keyword>
<evidence type="ECO:0000256" key="9">
    <source>
        <dbReference type="ARBA" id="ARBA00065931"/>
    </source>
</evidence>
<dbReference type="EMBL" id="VKGK01000042">
    <property type="protein sequence ID" value="TRY11949.1"/>
    <property type="molecule type" value="Genomic_DNA"/>
</dbReference>
<name>A0A553JHN1_SHEHA</name>
<keyword evidence="2" id="KW-0479">Metal-binding</keyword>
<evidence type="ECO:0000259" key="12">
    <source>
        <dbReference type="Pfam" id="PF00171"/>
    </source>
</evidence>
<evidence type="ECO:0000256" key="1">
    <source>
        <dbReference type="ARBA" id="ARBA00009986"/>
    </source>
</evidence>
<keyword evidence="14" id="KW-1185">Reference proteome</keyword>
<dbReference type="InterPro" id="IPR016163">
    <property type="entry name" value="Ald_DH_C"/>
</dbReference>
<dbReference type="SUPFAM" id="SSF53720">
    <property type="entry name" value="ALDH-like"/>
    <property type="match status" value="1"/>
</dbReference>
<reference evidence="14" key="1">
    <citation type="submission" date="2019-07" db="EMBL/GenBank/DDBJ databases">
        <title>Shewanella sp. YLB-08 draft genomic sequence.</title>
        <authorList>
            <person name="Yu L."/>
        </authorList>
    </citation>
    <scope>NUCLEOTIDE SEQUENCE [LARGE SCALE GENOMIC DNA]</scope>
    <source>
        <strain evidence="14">JCM 20706</strain>
    </source>
</reference>
<evidence type="ECO:0000256" key="2">
    <source>
        <dbReference type="ARBA" id="ARBA00022723"/>
    </source>
</evidence>
<gene>
    <name evidence="13" type="primary">betB</name>
    <name evidence="13" type="ORF">FN961_22850</name>
</gene>
<comment type="similarity">
    <text evidence="1 11">Belongs to the aldehyde dehydrogenase family.</text>
</comment>
<dbReference type="FunFam" id="3.40.309.10:FF:000014">
    <property type="entry name" value="NAD/NADP-dependent betaine aldehyde dehydrogenase"/>
    <property type="match status" value="1"/>
</dbReference>